<dbReference type="InterPro" id="IPR045060">
    <property type="entry name" value="Phe-tRNA-ligase_IIc_bsu"/>
</dbReference>
<evidence type="ECO:0000259" key="15">
    <source>
        <dbReference type="PROSITE" id="PS51483"/>
    </source>
</evidence>
<evidence type="ECO:0000256" key="7">
    <source>
        <dbReference type="ARBA" id="ARBA00022741"/>
    </source>
</evidence>
<comment type="subunit">
    <text evidence="3">Tetramer of two alpha and two beta subunits.</text>
</comment>
<evidence type="ECO:0000256" key="8">
    <source>
        <dbReference type="ARBA" id="ARBA00022840"/>
    </source>
</evidence>
<dbReference type="GO" id="GO:0000287">
    <property type="term" value="F:magnesium ion binding"/>
    <property type="evidence" value="ECO:0007669"/>
    <property type="project" value="InterPro"/>
</dbReference>
<evidence type="ECO:0000256" key="1">
    <source>
        <dbReference type="ARBA" id="ARBA00001946"/>
    </source>
</evidence>
<sequence length="561" mass="62899">MKISLGWLKELVDYQLSSDELANQLSLTSIGVKQQTEDYLELDLTYNRGDLLSLRGVAYEVSAITNTPLKFLSDIPEDYTWAGKNLPQVKVEIEDEKLCPVYCVAKIENLKVEHSDDTWVKKLNDSGIRSINNIADVTNLVMLEYGQPMHAFSAKAIKNETIRVRVSKKGEELKTLDNKVRKLEDDLLITDSESILGMAGVMGGKDSEISEDTTTILLEAAIFDPLSIRQTSKRHGLYSEASKRFQHGLTKLRLLQALDGAIKHYQSLGGQLTAITLKGDFGQEKRSIDLSIQKTNSLLGVLLDEETITKALQKLNFTVSKKDSDTLEVIPPYFRMDINIEEDVIEEVARIYGYQKIEGQPLDGEKPEKLDQSLQKFIYNLKLALKDAGLTEVQTYSFFSTKVLQALKPDAVKIANPISSETEYLRTFIWPNLIEVVAKNIRAGFKDIAIFEIGKVYSPGPTESYRLSIALMNNTDNPIEELVSVIASIAKQSLKGLELKEGGMMKELETLFHSKRYASVEDNGKPVGDLAEVHPRFLNEFGIDKRVAILETRIGPLLINF</sequence>
<dbReference type="Pfam" id="PF03483">
    <property type="entry name" value="B3_4"/>
    <property type="match status" value="1"/>
</dbReference>
<evidence type="ECO:0000256" key="2">
    <source>
        <dbReference type="ARBA" id="ARBA00008653"/>
    </source>
</evidence>
<proteinExistence type="inferred from homology"/>
<dbReference type="GO" id="GO:0003723">
    <property type="term" value="F:RNA binding"/>
    <property type="evidence" value="ECO:0007669"/>
    <property type="project" value="InterPro"/>
</dbReference>
<dbReference type="InterPro" id="IPR041616">
    <property type="entry name" value="PheRS_beta_core"/>
</dbReference>
<comment type="cofactor">
    <cofactor evidence="1">
        <name>Mg(2+)</name>
        <dbReference type="ChEBI" id="CHEBI:18420"/>
    </cofactor>
</comment>
<evidence type="ECO:0000313" key="16">
    <source>
        <dbReference type="EMBL" id="OGE33633.1"/>
    </source>
</evidence>
<dbReference type="PROSITE" id="PS51483">
    <property type="entry name" value="B5"/>
    <property type="match status" value="1"/>
</dbReference>
<dbReference type="SUPFAM" id="SSF46955">
    <property type="entry name" value="Putative DNA-binding domain"/>
    <property type="match status" value="2"/>
</dbReference>
<dbReference type="AlphaFoldDB" id="A0A1F5JYF9"/>
<dbReference type="GO" id="GO:0009328">
    <property type="term" value="C:phenylalanine-tRNA ligase complex"/>
    <property type="evidence" value="ECO:0007669"/>
    <property type="project" value="TreeGrafter"/>
</dbReference>
<keyword evidence="11" id="KW-0030">Aminoacyl-tRNA synthetase</keyword>
<dbReference type="Pfam" id="PF17759">
    <property type="entry name" value="tRNA_synthFbeta"/>
    <property type="match status" value="1"/>
</dbReference>
<dbReference type="Gene3D" id="3.50.40.10">
    <property type="entry name" value="Phenylalanyl-trna Synthetase, Chain B, domain 3"/>
    <property type="match status" value="1"/>
</dbReference>
<keyword evidence="10" id="KW-0648">Protein biosynthesis</keyword>
<dbReference type="InterPro" id="IPR004532">
    <property type="entry name" value="Phe-tRNA-ligase_IIc_bsu_bact"/>
</dbReference>
<dbReference type="STRING" id="1797768.A3C59_00120"/>
<evidence type="ECO:0000256" key="5">
    <source>
        <dbReference type="ARBA" id="ARBA00022598"/>
    </source>
</evidence>
<keyword evidence="14" id="KW-0175">Coiled coil</keyword>
<evidence type="ECO:0000256" key="11">
    <source>
        <dbReference type="ARBA" id="ARBA00023146"/>
    </source>
</evidence>
<comment type="similarity">
    <text evidence="2">Belongs to the phenylalanyl-tRNA synthetase beta subunit family. Type 1 subfamily.</text>
</comment>
<evidence type="ECO:0000256" key="13">
    <source>
        <dbReference type="ARBA" id="ARBA00049255"/>
    </source>
</evidence>
<dbReference type="InterPro" id="IPR005147">
    <property type="entry name" value="tRNA_synthase_B5-dom"/>
</dbReference>
<dbReference type="InterPro" id="IPR045864">
    <property type="entry name" value="aa-tRNA-synth_II/BPL/LPL"/>
</dbReference>
<dbReference type="GO" id="GO:0005524">
    <property type="term" value="F:ATP binding"/>
    <property type="evidence" value="ECO:0007669"/>
    <property type="project" value="UniProtKB-KW"/>
</dbReference>
<accession>A0A1F5JYF9</accession>
<organism evidence="16 17">
    <name type="scientific">Candidatus Daviesbacteria bacterium RIFCSPHIGHO2_02_FULL_36_13</name>
    <dbReference type="NCBI Taxonomy" id="1797768"/>
    <lineage>
        <taxon>Bacteria</taxon>
        <taxon>Candidatus Daviesiibacteriota</taxon>
    </lineage>
</organism>
<dbReference type="GO" id="GO:0004826">
    <property type="term" value="F:phenylalanine-tRNA ligase activity"/>
    <property type="evidence" value="ECO:0007669"/>
    <property type="project" value="UniProtKB-EC"/>
</dbReference>
<keyword evidence="8" id="KW-0067">ATP-binding</keyword>
<dbReference type="EC" id="6.1.1.20" evidence="4"/>
<evidence type="ECO:0000256" key="10">
    <source>
        <dbReference type="ARBA" id="ARBA00022917"/>
    </source>
</evidence>
<dbReference type="Gene3D" id="3.30.930.10">
    <property type="entry name" value="Bira Bifunctional Protein, Domain 2"/>
    <property type="match status" value="1"/>
</dbReference>
<keyword evidence="6" id="KW-0479">Metal-binding</keyword>
<dbReference type="InterPro" id="IPR005146">
    <property type="entry name" value="B3/B4_tRNA-bd"/>
</dbReference>
<comment type="caution">
    <text evidence="16">The sequence shown here is derived from an EMBL/GenBank/DDBJ whole genome shotgun (WGS) entry which is preliminary data.</text>
</comment>
<keyword evidence="9" id="KW-0460">Magnesium</keyword>
<dbReference type="SMART" id="SM00873">
    <property type="entry name" value="B3_4"/>
    <property type="match status" value="1"/>
</dbReference>
<feature type="domain" description="B5" evidence="15">
    <location>
        <begin position="283"/>
        <end position="359"/>
    </location>
</feature>
<protein>
    <recommendedName>
        <fullName evidence="4">phenylalanine--tRNA ligase</fullName>
        <ecNumber evidence="4">6.1.1.20</ecNumber>
    </recommendedName>
    <alternativeName>
        <fullName evidence="12">Phenylalanyl-tRNA synthetase beta subunit</fullName>
    </alternativeName>
</protein>
<dbReference type="SUPFAM" id="SSF55681">
    <property type="entry name" value="Class II aaRS and biotin synthetases"/>
    <property type="match status" value="1"/>
</dbReference>
<dbReference type="EMBL" id="MFCV01000008">
    <property type="protein sequence ID" value="OGE33633.1"/>
    <property type="molecule type" value="Genomic_DNA"/>
</dbReference>
<dbReference type="PANTHER" id="PTHR10947:SF0">
    <property type="entry name" value="PHENYLALANINE--TRNA LIGASE BETA SUBUNIT"/>
    <property type="match status" value="1"/>
</dbReference>
<evidence type="ECO:0000256" key="9">
    <source>
        <dbReference type="ARBA" id="ARBA00022842"/>
    </source>
</evidence>
<evidence type="ECO:0000256" key="3">
    <source>
        <dbReference type="ARBA" id="ARBA00011209"/>
    </source>
</evidence>
<dbReference type="NCBIfam" id="TIGR00472">
    <property type="entry name" value="pheT_bact"/>
    <property type="match status" value="1"/>
</dbReference>
<evidence type="ECO:0000256" key="14">
    <source>
        <dbReference type="SAM" id="Coils"/>
    </source>
</evidence>
<dbReference type="Gene3D" id="3.30.56.10">
    <property type="match status" value="2"/>
</dbReference>
<dbReference type="Proteomes" id="UP000176902">
    <property type="component" value="Unassembled WGS sequence"/>
</dbReference>
<reference evidence="16 17" key="1">
    <citation type="journal article" date="2016" name="Nat. Commun.">
        <title>Thousands of microbial genomes shed light on interconnected biogeochemical processes in an aquifer system.</title>
        <authorList>
            <person name="Anantharaman K."/>
            <person name="Brown C.T."/>
            <person name="Hug L.A."/>
            <person name="Sharon I."/>
            <person name="Castelle C.J."/>
            <person name="Probst A.J."/>
            <person name="Thomas B.C."/>
            <person name="Singh A."/>
            <person name="Wilkins M.J."/>
            <person name="Karaoz U."/>
            <person name="Brodie E.L."/>
            <person name="Williams K.H."/>
            <person name="Hubbard S.S."/>
            <person name="Banfield J.F."/>
        </authorList>
    </citation>
    <scope>NUCLEOTIDE SEQUENCE [LARGE SCALE GENOMIC DNA]</scope>
</reference>
<keyword evidence="5 16" id="KW-0436">Ligase</keyword>
<dbReference type="CDD" id="cd00769">
    <property type="entry name" value="PheRS_beta_core"/>
    <property type="match status" value="1"/>
</dbReference>
<dbReference type="Pfam" id="PF03484">
    <property type="entry name" value="B5"/>
    <property type="match status" value="1"/>
</dbReference>
<feature type="coiled-coil region" evidence="14">
    <location>
        <begin position="166"/>
        <end position="193"/>
    </location>
</feature>
<keyword evidence="7" id="KW-0547">Nucleotide-binding</keyword>
<evidence type="ECO:0000256" key="4">
    <source>
        <dbReference type="ARBA" id="ARBA00012814"/>
    </source>
</evidence>
<comment type="catalytic activity">
    <reaction evidence="13">
        <text>tRNA(Phe) + L-phenylalanine + ATP = L-phenylalanyl-tRNA(Phe) + AMP + diphosphate + H(+)</text>
        <dbReference type="Rhea" id="RHEA:19413"/>
        <dbReference type="Rhea" id="RHEA-COMP:9668"/>
        <dbReference type="Rhea" id="RHEA-COMP:9699"/>
        <dbReference type="ChEBI" id="CHEBI:15378"/>
        <dbReference type="ChEBI" id="CHEBI:30616"/>
        <dbReference type="ChEBI" id="CHEBI:33019"/>
        <dbReference type="ChEBI" id="CHEBI:58095"/>
        <dbReference type="ChEBI" id="CHEBI:78442"/>
        <dbReference type="ChEBI" id="CHEBI:78531"/>
        <dbReference type="ChEBI" id="CHEBI:456215"/>
        <dbReference type="EC" id="6.1.1.20"/>
    </reaction>
</comment>
<dbReference type="PANTHER" id="PTHR10947">
    <property type="entry name" value="PHENYLALANYL-TRNA SYNTHETASE BETA CHAIN AND LEUCINE-RICH REPEAT-CONTAINING PROTEIN 47"/>
    <property type="match status" value="1"/>
</dbReference>
<dbReference type="SMART" id="SM00874">
    <property type="entry name" value="B5"/>
    <property type="match status" value="1"/>
</dbReference>
<evidence type="ECO:0000256" key="12">
    <source>
        <dbReference type="ARBA" id="ARBA00033189"/>
    </source>
</evidence>
<dbReference type="InterPro" id="IPR020825">
    <property type="entry name" value="Phe-tRNA_synthase-like_B3/B4"/>
</dbReference>
<dbReference type="GO" id="GO:0006432">
    <property type="term" value="P:phenylalanyl-tRNA aminoacylation"/>
    <property type="evidence" value="ECO:0007669"/>
    <property type="project" value="InterPro"/>
</dbReference>
<name>A0A1F5JYF9_9BACT</name>
<gene>
    <name evidence="16" type="ORF">A3C59_00120</name>
</gene>
<evidence type="ECO:0000313" key="17">
    <source>
        <dbReference type="Proteomes" id="UP000176902"/>
    </source>
</evidence>
<dbReference type="SUPFAM" id="SSF56037">
    <property type="entry name" value="PheT/TilS domain"/>
    <property type="match status" value="1"/>
</dbReference>
<dbReference type="InterPro" id="IPR009061">
    <property type="entry name" value="DNA-bd_dom_put_sf"/>
</dbReference>
<evidence type="ECO:0000256" key="6">
    <source>
        <dbReference type="ARBA" id="ARBA00022723"/>
    </source>
</evidence>